<organism evidence="7 8">
    <name type="scientific">Candidatus Gallacutalibacter pullicola</name>
    <dbReference type="NCBI Taxonomy" id="2840830"/>
    <lineage>
        <taxon>Bacteria</taxon>
        <taxon>Bacillati</taxon>
        <taxon>Bacillota</taxon>
        <taxon>Clostridia</taxon>
        <taxon>Eubacteriales</taxon>
        <taxon>Candidatus Gallacutalibacter</taxon>
    </lineage>
</organism>
<dbReference type="SUPFAM" id="SSF75005">
    <property type="entry name" value="Arabinanase/levansucrase/invertase"/>
    <property type="match status" value="1"/>
</dbReference>
<gene>
    <name evidence="7" type="ORF">IAA54_11790</name>
</gene>
<protein>
    <submittedName>
        <fullName evidence="7">Family 43 glycosylhydrolase</fullName>
    </submittedName>
</protein>
<comment type="pathway">
    <text evidence="1">Glycan metabolism; L-arabinan degradation.</text>
</comment>
<proteinExistence type="inferred from homology"/>
<dbReference type="Proteomes" id="UP000886785">
    <property type="component" value="Unassembled WGS sequence"/>
</dbReference>
<evidence type="ECO:0000256" key="6">
    <source>
        <dbReference type="RuleBase" id="RU361187"/>
    </source>
</evidence>
<evidence type="ECO:0000256" key="3">
    <source>
        <dbReference type="ARBA" id="ARBA00022801"/>
    </source>
</evidence>
<evidence type="ECO:0000313" key="8">
    <source>
        <dbReference type="Proteomes" id="UP000886785"/>
    </source>
</evidence>
<reference evidence="7" key="1">
    <citation type="submission" date="2020-10" db="EMBL/GenBank/DDBJ databases">
        <authorList>
            <person name="Gilroy R."/>
        </authorList>
    </citation>
    <scope>NUCLEOTIDE SEQUENCE</scope>
    <source>
        <strain evidence="7">ChiSjej1B19-7085</strain>
    </source>
</reference>
<dbReference type="InterPro" id="IPR023296">
    <property type="entry name" value="Glyco_hydro_beta-prop_sf"/>
</dbReference>
<dbReference type="GO" id="GO:0004553">
    <property type="term" value="F:hydrolase activity, hydrolyzing O-glycosyl compounds"/>
    <property type="evidence" value="ECO:0007669"/>
    <property type="project" value="InterPro"/>
</dbReference>
<feature type="site" description="Important for catalytic activity, responsible for pKa modulation of the active site Glu and correct orientation of both the proton donor and substrate" evidence="5">
    <location>
        <position position="123"/>
    </location>
</feature>
<keyword evidence="3 6" id="KW-0378">Hydrolase</keyword>
<dbReference type="AlphaFoldDB" id="A0A9D1DSQ7"/>
<comment type="caution">
    <text evidence="7">The sequence shown here is derived from an EMBL/GenBank/DDBJ whole genome shotgun (WGS) entry which is preliminary data.</text>
</comment>
<dbReference type="Gene3D" id="2.115.10.20">
    <property type="entry name" value="Glycosyl hydrolase domain, family 43"/>
    <property type="match status" value="1"/>
</dbReference>
<dbReference type="EMBL" id="DVHF01000153">
    <property type="protein sequence ID" value="HIR58331.1"/>
    <property type="molecule type" value="Genomic_DNA"/>
</dbReference>
<evidence type="ECO:0000313" key="7">
    <source>
        <dbReference type="EMBL" id="HIR58331.1"/>
    </source>
</evidence>
<evidence type="ECO:0000256" key="2">
    <source>
        <dbReference type="ARBA" id="ARBA00009865"/>
    </source>
</evidence>
<sequence>MKTEEINIRDPFIYVEDGVYYLYGTRAKTCWGPADGFDVYWGTDLENWEGPHEIFHNDGSFWADRNYWAPELHKYRGKYYIFASFKNETECRGTQILISDNPKGPFVPHSDGPVTPRDWECLDGTFYVSKDGTPYMVFCHEWVQIVDGTICAIPLTEDLKAAAGEPRVLFHASEAVGWTKGRENYRFPGKATYVTDGPFLHRCENGELLLLWSGFGEDGYAEAIARSDNGDITGNWTQDETPLFEKDGGHGMIFQTPDGQLYLTLHSPNKTPEERPKFYPLIERGGQLVRLP</sequence>
<dbReference type="CDD" id="cd08981">
    <property type="entry name" value="GH43_Bt1873-like"/>
    <property type="match status" value="1"/>
</dbReference>
<reference evidence="7" key="2">
    <citation type="journal article" date="2021" name="PeerJ">
        <title>Extensive microbial diversity within the chicken gut microbiome revealed by metagenomics and culture.</title>
        <authorList>
            <person name="Gilroy R."/>
            <person name="Ravi A."/>
            <person name="Getino M."/>
            <person name="Pursley I."/>
            <person name="Horton D.L."/>
            <person name="Alikhan N.F."/>
            <person name="Baker D."/>
            <person name="Gharbi K."/>
            <person name="Hall N."/>
            <person name="Watson M."/>
            <person name="Adriaenssens E.M."/>
            <person name="Foster-Nyarko E."/>
            <person name="Jarju S."/>
            <person name="Secka A."/>
            <person name="Antonio M."/>
            <person name="Oren A."/>
            <person name="Chaudhuri R.R."/>
            <person name="La Ragione R."/>
            <person name="Hildebrand F."/>
            <person name="Pallen M.J."/>
        </authorList>
    </citation>
    <scope>NUCLEOTIDE SEQUENCE</scope>
    <source>
        <strain evidence="7">ChiSjej1B19-7085</strain>
    </source>
</reference>
<name>A0A9D1DSQ7_9FIRM</name>
<evidence type="ECO:0000256" key="1">
    <source>
        <dbReference type="ARBA" id="ARBA00004834"/>
    </source>
</evidence>
<evidence type="ECO:0000256" key="5">
    <source>
        <dbReference type="PIRSR" id="PIRSR606710-2"/>
    </source>
</evidence>
<keyword evidence="4 6" id="KW-0326">Glycosidase</keyword>
<dbReference type="PANTHER" id="PTHR43301:SF3">
    <property type="entry name" value="ARABINAN ENDO-1,5-ALPHA-L-ARABINOSIDASE A-RELATED"/>
    <property type="match status" value="1"/>
</dbReference>
<dbReference type="InterPro" id="IPR006710">
    <property type="entry name" value="Glyco_hydro_43"/>
</dbReference>
<dbReference type="InterPro" id="IPR050727">
    <property type="entry name" value="GH43_arabinanases"/>
</dbReference>
<dbReference type="PANTHER" id="PTHR43301">
    <property type="entry name" value="ARABINAN ENDO-1,5-ALPHA-L-ARABINOSIDASE"/>
    <property type="match status" value="1"/>
</dbReference>
<dbReference type="GO" id="GO:0005975">
    <property type="term" value="P:carbohydrate metabolic process"/>
    <property type="evidence" value="ECO:0007669"/>
    <property type="project" value="InterPro"/>
</dbReference>
<dbReference type="Pfam" id="PF04616">
    <property type="entry name" value="Glyco_hydro_43"/>
    <property type="match status" value="1"/>
</dbReference>
<comment type="similarity">
    <text evidence="2 6">Belongs to the glycosyl hydrolase 43 family.</text>
</comment>
<evidence type="ECO:0000256" key="4">
    <source>
        <dbReference type="ARBA" id="ARBA00023295"/>
    </source>
</evidence>
<accession>A0A9D1DSQ7</accession>